<feature type="signal peptide" evidence="1">
    <location>
        <begin position="1"/>
        <end position="26"/>
    </location>
</feature>
<dbReference type="OrthoDB" id="279167at2"/>
<evidence type="ECO:0000256" key="1">
    <source>
        <dbReference type="SAM" id="SignalP"/>
    </source>
</evidence>
<dbReference type="Proteomes" id="UP000318478">
    <property type="component" value="Unassembled WGS sequence"/>
</dbReference>
<reference evidence="2 3" key="1">
    <citation type="submission" date="2019-02" db="EMBL/GenBank/DDBJ databases">
        <title>Deep-cultivation of Planctomycetes and their phenomic and genomic characterization uncovers novel biology.</title>
        <authorList>
            <person name="Wiegand S."/>
            <person name="Jogler M."/>
            <person name="Boedeker C."/>
            <person name="Pinto D."/>
            <person name="Vollmers J."/>
            <person name="Rivas-Marin E."/>
            <person name="Kohn T."/>
            <person name="Peeters S.H."/>
            <person name="Heuer A."/>
            <person name="Rast P."/>
            <person name="Oberbeckmann S."/>
            <person name="Bunk B."/>
            <person name="Jeske O."/>
            <person name="Meyerdierks A."/>
            <person name="Storesund J.E."/>
            <person name="Kallscheuer N."/>
            <person name="Luecker S."/>
            <person name="Lage O.M."/>
            <person name="Pohl T."/>
            <person name="Merkel B.J."/>
            <person name="Hornburger P."/>
            <person name="Mueller R.-W."/>
            <person name="Bruemmer F."/>
            <person name="Labrenz M."/>
            <person name="Spormann A.M."/>
            <person name="Op Den Camp H."/>
            <person name="Overmann J."/>
            <person name="Amann R."/>
            <person name="Jetten M.S.M."/>
            <person name="Mascher T."/>
            <person name="Medema M.H."/>
            <person name="Devos D.P."/>
            <person name="Kaster A.-K."/>
            <person name="Ovreas L."/>
            <person name="Rohde M."/>
            <person name="Galperin M.Y."/>
            <person name="Jogler C."/>
        </authorList>
    </citation>
    <scope>NUCLEOTIDE SEQUENCE [LARGE SCALE GENOMIC DNA]</scope>
    <source>
        <strain evidence="2 3">Pla123a</strain>
    </source>
</reference>
<name>A0A5C5ZE19_9BACT</name>
<comment type="caution">
    <text evidence="2">The sequence shown here is derived from an EMBL/GenBank/DDBJ whole genome shotgun (WGS) entry which is preliminary data.</text>
</comment>
<evidence type="ECO:0000313" key="2">
    <source>
        <dbReference type="EMBL" id="TWT85415.1"/>
    </source>
</evidence>
<evidence type="ECO:0008006" key="4">
    <source>
        <dbReference type="Google" id="ProtNLM"/>
    </source>
</evidence>
<proteinExistence type="predicted"/>
<gene>
    <name evidence="2" type="ORF">Pla123a_02220</name>
</gene>
<sequence precursor="true">MTTSSTTRTAVAAAALLLPAAGCYDAAAMIERVRNDAIQSRLEEIDLGDFHVTLPRDETNSETTEVFVDVYGRAVRYRLADIETKLEEEDYSYRQNMLLAVRSTSNEELAEPGLGTLRKRLFEVVNTTLADTPVEQVGIEYIRLVRH</sequence>
<dbReference type="AlphaFoldDB" id="A0A5C5ZE19"/>
<keyword evidence="3" id="KW-1185">Reference proteome</keyword>
<dbReference type="EMBL" id="SJPO01000001">
    <property type="protein sequence ID" value="TWT85415.1"/>
    <property type="molecule type" value="Genomic_DNA"/>
</dbReference>
<feature type="chain" id="PRO_5022877209" description="Flagellar protein FliL" evidence="1">
    <location>
        <begin position="27"/>
        <end position="147"/>
    </location>
</feature>
<keyword evidence="1" id="KW-0732">Signal</keyword>
<organism evidence="2 3">
    <name type="scientific">Posidoniimonas polymericola</name>
    <dbReference type="NCBI Taxonomy" id="2528002"/>
    <lineage>
        <taxon>Bacteria</taxon>
        <taxon>Pseudomonadati</taxon>
        <taxon>Planctomycetota</taxon>
        <taxon>Planctomycetia</taxon>
        <taxon>Pirellulales</taxon>
        <taxon>Lacipirellulaceae</taxon>
        <taxon>Posidoniimonas</taxon>
    </lineage>
</organism>
<evidence type="ECO:0000313" key="3">
    <source>
        <dbReference type="Proteomes" id="UP000318478"/>
    </source>
</evidence>
<accession>A0A5C5ZE19</accession>
<protein>
    <recommendedName>
        <fullName evidence="4">Flagellar protein FliL</fullName>
    </recommendedName>
</protein>
<dbReference type="RefSeq" id="WP_146583681.1">
    <property type="nucleotide sequence ID" value="NZ_SJPO01000001.1"/>
</dbReference>